<reference evidence="13 14" key="1">
    <citation type="submission" date="2012-05" db="EMBL/GenBank/DDBJ databases">
        <authorList>
            <person name="Weinstock G."/>
            <person name="Sodergren E."/>
            <person name="Lobos E.A."/>
            <person name="Fulton L."/>
            <person name="Fulton R."/>
            <person name="Courtney L."/>
            <person name="Fronick C."/>
            <person name="O'Laughlin M."/>
            <person name="Godfrey J."/>
            <person name="Wilson R.M."/>
            <person name="Miner T."/>
            <person name="Farmer C."/>
            <person name="Delehaunty K."/>
            <person name="Cordes M."/>
            <person name="Minx P."/>
            <person name="Tomlinson C."/>
            <person name="Chen J."/>
            <person name="Wollam A."/>
            <person name="Pepin K.H."/>
            <person name="Bhonagiri V."/>
            <person name="Zhang X."/>
            <person name="Suruliraj S."/>
            <person name="Warren W."/>
            <person name="Mitreva M."/>
            <person name="Mardis E.R."/>
            <person name="Wilson R.K."/>
        </authorList>
    </citation>
    <scope>NUCLEOTIDE SEQUENCE [LARGE SCALE GENOMIC DNA]</scope>
    <source>
        <strain evidence="13 14">F0055</strain>
    </source>
</reference>
<keyword evidence="3 10" id="KW-0963">Cytoplasm</keyword>
<comment type="function">
    <text evidence="8 10">Specifically methylates the N3 position of the uracil ring of uridine 1498 (m3U1498) in 16S rRNA. Acts on the fully assembled 30S ribosomal subunit.</text>
</comment>
<name>L1N8Q2_9BACT</name>
<dbReference type="PANTHER" id="PTHR30027:SF3">
    <property type="entry name" value="16S RRNA (URACIL(1498)-N(3))-METHYLTRANSFERASE"/>
    <property type="match status" value="1"/>
</dbReference>
<evidence type="ECO:0000313" key="14">
    <source>
        <dbReference type="Proteomes" id="UP000010433"/>
    </source>
</evidence>
<dbReference type="RefSeq" id="WP_009162813.1">
    <property type="nucleotide sequence ID" value="NZ_KB291002.1"/>
</dbReference>
<dbReference type="InterPro" id="IPR029026">
    <property type="entry name" value="tRNA_m1G_MTases_N"/>
</dbReference>
<comment type="catalytic activity">
    <reaction evidence="9 10">
        <text>uridine(1498) in 16S rRNA + S-adenosyl-L-methionine = N(3)-methyluridine(1498) in 16S rRNA + S-adenosyl-L-homocysteine + H(+)</text>
        <dbReference type="Rhea" id="RHEA:42920"/>
        <dbReference type="Rhea" id="RHEA-COMP:10283"/>
        <dbReference type="Rhea" id="RHEA-COMP:10284"/>
        <dbReference type="ChEBI" id="CHEBI:15378"/>
        <dbReference type="ChEBI" id="CHEBI:57856"/>
        <dbReference type="ChEBI" id="CHEBI:59789"/>
        <dbReference type="ChEBI" id="CHEBI:65315"/>
        <dbReference type="ChEBI" id="CHEBI:74502"/>
        <dbReference type="EC" id="2.1.1.193"/>
    </reaction>
</comment>
<dbReference type="Gene3D" id="2.40.240.20">
    <property type="entry name" value="Hypothetical PUA domain-like, domain 1"/>
    <property type="match status" value="1"/>
</dbReference>
<dbReference type="PANTHER" id="PTHR30027">
    <property type="entry name" value="RIBOSOMAL RNA SMALL SUBUNIT METHYLTRANSFERASE E"/>
    <property type="match status" value="1"/>
</dbReference>
<dbReference type="InterPro" id="IPR046887">
    <property type="entry name" value="RsmE_PUA-like"/>
</dbReference>
<evidence type="ECO:0000256" key="5">
    <source>
        <dbReference type="ARBA" id="ARBA00022603"/>
    </source>
</evidence>
<dbReference type="OrthoDB" id="9815641at2"/>
<comment type="similarity">
    <text evidence="2 10">Belongs to the RNA methyltransferase RsmE family.</text>
</comment>
<comment type="caution">
    <text evidence="13">The sequence shown here is derived from an EMBL/GenBank/DDBJ whole genome shotgun (WGS) entry which is preliminary data.</text>
</comment>
<dbReference type="Pfam" id="PF04452">
    <property type="entry name" value="Methyltrans_RNA"/>
    <property type="match status" value="1"/>
</dbReference>
<evidence type="ECO:0000256" key="7">
    <source>
        <dbReference type="ARBA" id="ARBA00022691"/>
    </source>
</evidence>
<dbReference type="SUPFAM" id="SSF88697">
    <property type="entry name" value="PUA domain-like"/>
    <property type="match status" value="1"/>
</dbReference>
<dbReference type="Gene3D" id="3.40.1280.10">
    <property type="match status" value="1"/>
</dbReference>
<dbReference type="PIRSF" id="PIRSF015601">
    <property type="entry name" value="MTase_slr0722"/>
    <property type="match status" value="1"/>
</dbReference>
<gene>
    <name evidence="13" type="ORF">HMPREF9151_01505</name>
</gene>
<dbReference type="AlphaFoldDB" id="L1N8Q2"/>
<dbReference type="InterPro" id="IPR015947">
    <property type="entry name" value="PUA-like_sf"/>
</dbReference>
<evidence type="ECO:0000256" key="9">
    <source>
        <dbReference type="ARBA" id="ARBA00047944"/>
    </source>
</evidence>
<dbReference type="GO" id="GO:0070042">
    <property type="term" value="F:rRNA (uridine-N3-)-methyltransferase activity"/>
    <property type="evidence" value="ECO:0007669"/>
    <property type="project" value="TreeGrafter"/>
</dbReference>
<keyword evidence="6 10" id="KW-0808">Transferase</keyword>
<evidence type="ECO:0000259" key="12">
    <source>
        <dbReference type="Pfam" id="PF20260"/>
    </source>
</evidence>
<evidence type="ECO:0000256" key="6">
    <source>
        <dbReference type="ARBA" id="ARBA00022679"/>
    </source>
</evidence>
<evidence type="ECO:0000256" key="4">
    <source>
        <dbReference type="ARBA" id="ARBA00022552"/>
    </source>
</evidence>
<comment type="subcellular location">
    <subcellularLocation>
        <location evidence="1 10">Cytoplasm</location>
    </subcellularLocation>
</comment>
<evidence type="ECO:0000256" key="1">
    <source>
        <dbReference type="ARBA" id="ARBA00004496"/>
    </source>
</evidence>
<evidence type="ECO:0000313" key="13">
    <source>
        <dbReference type="EMBL" id="EKX99863.1"/>
    </source>
</evidence>
<keyword evidence="4 10" id="KW-0698">rRNA processing</keyword>
<evidence type="ECO:0000256" key="10">
    <source>
        <dbReference type="PIRNR" id="PIRNR015601"/>
    </source>
</evidence>
<evidence type="ECO:0000256" key="8">
    <source>
        <dbReference type="ARBA" id="ARBA00025699"/>
    </source>
</evidence>
<keyword evidence="7 10" id="KW-0949">S-adenosyl-L-methionine</keyword>
<dbReference type="EC" id="2.1.1.193" evidence="10"/>
<sequence length="242" mass="27700">MKEARFFYVPDAALRNDLPPDEAQHAVRVLRLTAGDEVFLMDGEGTFYAAELSLVSKNACMYHIKETLPQEKTWNGRLHLAVAPTKMAERMEWLIEKSTEIGIDECSFLNCAFSERRQIKGERMERVMVSAMKQSRKAWIPVLHPMQSFNDFIHTTRTGRKFIAHCYDEIEKKDFFDELSHASCTEEITIMIGPEGDFSIDEVRQAQKNGFESVTLGAARLRTETAALYAVMMAQLILRKPL</sequence>
<evidence type="ECO:0000256" key="2">
    <source>
        <dbReference type="ARBA" id="ARBA00005528"/>
    </source>
</evidence>
<dbReference type="GO" id="GO:0005737">
    <property type="term" value="C:cytoplasm"/>
    <property type="evidence" value="ECO:0007669"/>
    <property type="project" value="UniProtKB-SubCell"/>
</dbReference>
<keyword evidence="5 10" id="KW-0489">Methyltransferase</keyword>
<evidence type="ECO:0000256" key="3">
    <source>
        <dbReference type="ARBA" id="ARBA00022490"/>
    </source>
</evidence>
<dbReference type="NCBIfam" id="TIGR00046">
    <property type="entry name" value="RsmE family RNA methyltransferase"/>
    <property type="match status" value="1"/>
</dbReference>
<dbReference type="CDD" id="cd18084">
    <property type="entry name" value="RsmE-like"/>
    <property type="match status" value="1"/>
</dbReference>
<dbReference type="HOGENOM" id="CLU_067442_4_1_10"/>
<feature type="domain" description="Ribosomal RNA small subunit methyltransferase E methyltransferase" evidence="11">
    <location>
        <begin position="76"/>
        <end position="234"/>
    </location>
</feature>
<dbReference type="PATRIC" id="fig|1127699.3.peg.1387"/>
<organism evidence="13 14">
    <name type="scientific">Hoylesella saccharolytica F0055</name>
    <dbReference type="NCBI Taxonomy" id="1127699"/>
    <lineage>
        <taxon>Bacteria</taxon>
        <taxon>Pseudomonadati</taxon>
        <taxon>Bacteroidota</taxon>
        <taxon>Bacteroidia</taxon>
        <taxon>Bacteroidales</taxon>
        <taxon>Prevotellaceae</taxon>
        <taxon>Hoylesella</taxon>
    </lineage>
</organism>
<dbReference type="SUPFAM" id="SSF75217">
    <property type="entry name" value="alpha/beta knot"/>
    <property type="match status" value="1"/>
</dbReference>
<dbReference type="NCBIfam" id="NF008702">
    <property type="entry name" value="PRK11713.6-1"/>
    <property type="match status" value="1"/>
</dbReference>
<proteinExistence type="inferred from homology"/>
<dbReference type="InterPro" id="IPR006700">
    <property type="entry name" value="RsmE"/>
</dbReference>
<dbReference type="STRING" id="1127699.HMPREF9151_01505"/>
<accession>L1N8Q2</accession>
<dbReference type="InterPro" id="IPR046886">
    <property type="entry name" value="RsmE_MTase_dom"/>
</dbReference>
<keyword evidence="14" id="KW-1185">Reference proteome</keyword>
<dbReference type="EMBL" id="AMEP01000095">
    <property type="protein sequence ID" value="EKX99863.1"/>
    <property type="molecule type" value="Genomic_DNA"/>
</dbReference>
<protein>
    <recommendedName>
        <fullName evidence="10">Ribosomal RNA small subunit methyltransferase E</fullName>
        <ecNumber evidence="10">2.1.1.193</ecNumber>
    </recommendedName>
</protein>
<dbReference type="Pfam" id="PF20260">
    <property type="entry name" value="PUA_4"/>
    <property type="match status" value="1"/>
</dbReference>
<dbReference type="GO" id="GO:0070475">
    <property type="term" value="P:rRNA base methylation"/>
    <property type="evidence" value="ECO:0007669"/>
    <property type="project" value="TreeGrafter"/>
</dbReference>
<feature type="domain" description="Ribosomal RNA small subunit methyltransferase E PUA-like" evidence="12">
    <location>
        <begin position="18"/>
        <end position="59"/>
    </location>
</feature>
<dbReference type="Proteomes" id="UP000010433">
    <property type="component" value="Unassembled WGS sequence"/>
</dbReference>
<dbReference type="InterPro" id="IPR029028">
    <property type="entry name" value="Alpha/beta_knot_MTases"/>
</dbReference>
<evidence type="ECO:0000259" key="11">
    <source>
        <dbReference type="Pfam" id="PF04452"/>
    </source>
</evidence>